<evidence type="ECO:0000313" key="8">
    <source>
        <dbReference type="EMBL" id="OQU88732.1"/>
    </source>
</evidence>
<gene>
    <name evidence="8" type="ORF">SORBI_3002G081850</name>
</gene>
<evidence type="ECO:0000256" key="5">
    <source>
        <dbReference type="ARBA" id="ARBA00022821"/>
    </source>
</evidence>
<dbReference type="Pfam" id="PF18052">
    <property type="entry name" value="Rx_N"/>
    <property type="match status" value="1"/>
</dbReference>
<dbReference type="AlphaFoldDB" id="A0A1W0W2Y7"/>
<dbReference type="InterPro" id="IPR038005">
    <property type="entry name" value="RX-like_CC"/>
</dbReference>
<dbReference type="GO" id="GO:0006952">
    <property type="term" value="P:defense response"/>
    <property type="evidence" value="ECO:0007669"/>
    <property type="project" value="UniProtKB-KW"/>
</dbReference>
<sequence>MNIATGALSTLLPKLAELVAGEYKLQKGVKREIEELIKELATMTEALHTVAEVPPDQLDKLVKIWAGDVRELSYDIEDQVDTFMLRGKPLSQKRLIGTVTSLIKKIKTNHQIHNAIEDIMDQLKKVAQRRDRYNVGNIIAAKPDIVPVDPRLEAMYRRATELVGIGGPKNELAKRLLEEDCSSSSRQQSNIISIVGFGGLGKTTLANSLLQDLKSKFDCHIFVSVSVNPDIKKIFKNILLQLDENEYSRIDEGWEVKQLIDKTIEFLKNRRYDSVLHLLFIIVIYIK</sequence>
<keyword evidence="9" id="KW-1185">Reference proteome</keyword>
<evidence type="ECO:0000259" key="7">
    <source>
        <dbReference type="Pfam" id="PF18052"/>
    </source>
</evidence>
<dbReference type="PANTHER" id="PTHR19338:SF75">
    <property type="entry name" value="OS08G0170100 PROTEIN"/>
    <property type="match status" value="1"/>
</dbReference>
<dbReference type="InterPro" id="IPR002182">
    <property type="entry name" value="NB-ARC"/>
</dbReference>
<dbReference type="Pfam" id="PF00931">
    <property type="entry name" value="NB-ARC"/>
    <property type="match status" value="1"/>
</dbReference>
<dbReference type="GO" id="GO:0043531">
    <property type="term" value="F:ADP binding"/>
    <property type="evidence" value="ECO:0007669"/>
    <property type="project" value="InterPro"/>
</dbReference>
<evidence type="ECO:0000256" key="2">
    <source>
        <dbReference type="ARBA" id="ARBA00022614"/>
    </source>
</evidence>
<evidence type="ECO:0008006" key="10">
    <source>
        <dbReference type="Google" id="ProtNLM"/>
    </source>
</evidence>
<protein>
    <recommendedName>
        <fullName evidence="10">Rx N-terminal domain-containing protein</fullName>
    </recommendedName>
</protein>
<dbReference type="CDD" id="cd14798">
    <property type="entry name" value="RX-CC_like"/>
    <property type="match status" value="1"/>
</dbReference>
<dbReference type="Gramene" id="OQU88732">
    <property type="protein sequence ID" value="OQU88732"/>
    <property type="gene ID" value="SORBI_3002G081850"/>
</dbReference>
<evidence type="ECO:0000256" key="4">
    <source>
        <dbReference type="ARBA" id="ARBA00022741"/>
    </source>
</evidence>
<dbReference type="Proteomes" id="UP000000768">
    <property type="component" value="Chromosome 2"/>
</dbReference>
<dbReference type="Gene3D" id="1.20.5.4130">
    <property type="match status" value="1"/>
</dbReference>
<dbReference type="STRING" id="4558.A0A1W0W2Y7"/>
<evidence type="ECO:0000313" key="9">
    <source>
        <dbReference type="Proteomes" id="UP000000768"/>
    </source>
</evidence>
<organism evidence="8 9">
    <name type="scientific">Sorghum bicolor</name>
    <name type="common">Sorghum</name>
    <name type="synonym">Sorghum vulgare</name>
    <dbReference type="NCBI Taxonomy" id="4558"/>
    <lineage>
        <taxon>Eukaryota</taxon>
        <taxon>Viridiplantae</taxon>
        <taxon>Streptophyta</taxon>
        <taxon>Embryophyta</taxon>
        <taxon>Tracheophyta</taxon>
        <taxon>Spermatophyta</taxon>
        <taxon>Magnoliopsida</taxon>
        <taxon>Liliopsida</taxon>
        <taxon>Poales</taxon>
        <taxon>Poaceae</taxon>
        <taxon>PACMAD clade</taxon>
        <taxon>Panicoideae</taxon>
        <taxon>Andropogonodae</taxon>
        <taxon>Andropogoneae</taxon>
        <taxon>Sorghinae</taxon>
        <taxon>Sorghum</taxon>
    </lineage>
</organism>
<evidence type="ECO:0000256" key="3">
    <source>
        <dbReference type="ARBA" id="ARBA00022737"/>
    </source>
</evidence>
<feature type="domain" description="Disease resistance N-terminal" evidence="7">
    <location>
        <begin position="7"/>
        <end position="91"/>
    </location>
</feature>
<name>A0A1W0W2Y7_SORBI</name>
<dbReference type="InterPro" id="IPR041118">
    <property type="entry name" value="Rx_N"/>
</dbReference>
<keyword evidence="2" id="KW-0433">Leucine-rich repeat</keyword>
<dbReference type="Gramene" id="OQU88733">
    <property type="protein sequence ID" value="OQU88733"/>
    <property type="gene ID" value="SORBI_3002G081850"/>
</dbReference>
<dbReference type="EMBL" id="CM000761">
    <property type="protein sequence ID" value="OQU88733.1"/>
    <property type="molecule type" value="Genomic_DNA"/>
</dbReference>
<evidence type="ECO:0000256" key="1">
    <source>
        <dbReference type="ARBA" id="ARBA00008894"/>
    </source>
</evidence>
<dbReference type="EMBL" id="CM000761">
    <property type="protein sequence ID" value="OQU88732.1"/>
    <property type="molecule type" value="Genomic_DNA"/>
</dbReference>
<dbReference type="Gene3D" id="3.40.50.300">
    <property type="entry name" value="P-loop containing nucleotide triphosphate hydrolases"/>
    <property type="match status" value="1"/>
</dbReference>
<keyword evidence="4" id="KW-0547">Nucleotide-binding</keyword>
<dbReference type="InParanoid" id="A0A1W0W2Y7"/>
<proteinExistence type="inferred from homology"/>
<accession>A0A1W0W2Y7</accession>
<dbReference type="SUPFAM" id="SSF52540">
    <property type="entry name" value="P-loop containing nucleoside triphosphate hydrolases"/>
    <property type="match status" value="1"/>
</dbReference>
<keyword evidence="3" id="KW-0677">Repeat</keyword>
<feature type="domain" description="NB-ARC" evidence="6">
    <location>
        <begin position="170"/>
        <end position="272"/>
    </location>
</feature>
<dbReference type="Gramene" id="OQU88734">
    <property type="protein sequence ID" value="OQU88734"/>
    <property type="gene ID" value="SORBI_3002G081850"/>
</dbReference>
<reference evidence="9" key="3">
    <citation type="journal article" date="2018" name="Plant J.">
        <title>The Sorghum bicolor reference genome: improved assembly, gene annotations, a transcriptome atlas, and signatures of genome organization.</title>
        <authorList>
            <person name="McCormick R.F."/>
            <person name="Truong S.K."/>
            <person name="Sreedasyam A."/>
            <person name="Jenkins J."/>
            <person name="Shu S."/>
            <person name="Sims D."/>
            <person name="Kennedy M."/>
            <person name="Amirebrahimi M."/>
            <person name="Weers B.D."/>
            <person name="McKinley B."/>
            <person name="Mattison A."/>
            <person name="Morishige D.T."/>
            <person name="Grimwood J."/>
            <person name="Schmutz J."/>
            <person name="Mullet J.E."/>
        </authorList>
    </citation>
    <scope>NUCLEOTIDE SEQUENCE [LARGE SCALE GENOMIC DNA]</scope>
    <source>
        <strain evidence="9">cv. BTx623</strain>
    </source>
</reference>
<dbReference type="OMA" id="DEGWEVK"/>
<comment type="similarity">
    <text evidence="1">Belongs to the disease resistance NB-LRR family.</text>
</comment>
<dbReference type="EMBL" id="CM000761">
    <property type="protein sequence ID" value="OQU88734.1"/>
    <property type="molecule type" value="Genomic_DNA"/>
</dbReference>
<evidence type="ECO:0000259" key="6">
    <source>
        <dbReference type="Pfam" id="PF00931"/>
    </source>
</evidence>
<reference evidence="8 9" key="1">
    <citation type="journal article" date="2009" name="Nature">
        <title>The Sorghum bicolor genome and the diversification of grasses.</title>
        <authorList>
            <person name="Paterson A.H."/>
            <person name="Bowers J.E."/>
            <person name="Bruggmann R."/>
            <person name="Dubchak I."/>
            <person name="Grimwood J."/>
            <person name="Gundlach H."/>
            <person name="Haberer G."/>
            <person name="Hellsten U."/>
            <person name="Mitros T."/>
            <person name="Poliakov A."/>
            <person name="Schmutz J."/>
            <person name="Spannagl M."/>
            <person name="Tang H."/>
            <person name="Wang X."/>
            <person name="Wicker T."/>
            <person name="Bharti A.K."/>
            <person name="Chapman J."/>
            <person name="Feltus F.A."/>
            <person name="Gowik U."/>
            <person name="Grigoriev I.V."/>
            <person name="Lyons E."/>
            <person name="Maher C.A."/>
            <person name="Martis M."/>
            <person name="Narechania A."/>
            <person name="Otillar R.P."/>
            <person name="Penning B.W."/>
            <person name="Salamov A.A."/>
            <person name="Wang Y."/>
            <person name="Zhang L."/>
            <person name="Carpita N.C."/>
            <person name="Freeling M."/>
            <person name="Gingle A.R."/>
            <person name="Hash C.T."/>
            <person name="Keller B."/>
            <person name="Klein P."/>
            <person name="Kresovich S."/>
            <person name="McCann M.C."/>
            <person name="Ming R."/>
            <person name="Peterson D.G."/>
            <person name="Mehboob-ur-Rahman"/>
            <person name="Ware D."/>
            <person name="Westhoff P."/>
            <person name="Mayer K.F."/>
            <person name="Messing J."/>
            <person name="Rokhsar D.S."/>
        </authorList>
    </citation>
    <scope>NUCLEOTIDE SEQUENCE [LARGE SCALE GENOMIC DNA]</scope>
    <source>
        <strain evidence="9">cv. BTx623</strain>
    </source>
</reference>
<dbReference type="InterPro" id="IPR027417">
    <property type="entry name" value="P-loop_NTPase"/>
</dbReference>
<reference evidence="8" key="2">
    <citation type="submission" date="2017-02" db="EMBL/GenBank/DDBJ databases">
        <title>WGS assembly of Sorghum bicolor.</title>
        <authorList>
            <person name="Paterson A."/>
            <person name="Mullet J."/>
            <person name="Bowers J."/>
            <person name="Bruggmann R."/>
            <person name="Dubchak I."/>
            <person name="Grimwood J."/>
            <person name="Gundlach H."/>
            <person name="Haberer G."/>
            <person name="Hellsten U."/>
            <person name="Mitros T."/>
            <person name="Poliakov A."/>
            <person name="Schmutz J."/>
            <person name="Spannagl M."/>
            <person name="Tang H."/>
            <person name="Wang X."/>
            <person name="Wicker T."/>
            <person name="Bharti A."/>
            <person name="Chapman J."/>
            <person name="Feltus F."/>
            <person name="Gowik U."/>
            <person name="Grigoriev I."/>
            <person name="Lyons E."/>
            <person name="Maher C."/>
            <person name="Martis M."/>
            <person name="Narechania A."/>
            <person name="Otillar R."/>
            <person name="Penning B."/>
            <person name="Salamov A."/>
            <person name="Wang Y."/>
            <person name="Zhang L."/>
            <person name="Carpita N."/>
            <person name="Freeling M."/>
            <person name="Gingle A."/>
            <person name="Hash C."/>
            <person name="Keller B."/>
            <person name="Klein P."/>
            <person name="Kresovich S."/>
            <person name="Mccann M."/>
            <person name="Ming R."/>
            <person name="Peterson D."/>
            <person name="Rahman M."/>
            <person name="Ware D."/>
            <person name="Westhoff P."/>
            <person name="Mayer K."/>
            <person name="Messing J."/>
            <person name="Sims D."/>
            <person name="Jenkins J."/>
            <person name="Shu S."/>
            <person name="Rokhsar D."/>
        </authorList>
    </citation>
    <scope>NUCLEOTIDE SEQUENCE</scope>
</reference>
<keyword evidence="5" id="KW-0611">Plant defense</keyword>
<dbReference type="PANTHER" id="PTHR19338">
    <property type="entry name" value="TRANSLOCASE OF INNER MITOCHONDRIAL MEMBRANE 13 HOMOLOG"/>
    <property type="match status" value="1"/>
</dbReference>